<feature type="domain" description="Teneurin TTR-like" evidence="10">
    <location>
        <begin position="331"/>
        <end position="418"/>
    </location>
</feature>
<dbReference type="RefSeq" id="WP_104983376.1">
    <property type="nucleotide sequence ID" value="NZ_CP012673.1"/>
</dbReference>
<dbReference type="Proteomes" id="UP000238348">
    <property type="component" value="Chromosome"/>
</dbReference>
<evidence type="ECO:0000256" key="3">
    <source>
        <dbReference type="ARBA" id="ARBA00022536"/>
    </source>
</evidence>
<comment type="subcellular location">
    <subcellularLocation>
        <location evidence="1">Secreted</location>
    </subcellularLocation>
</comment>
<dbReference type="InterPro" id="IPR055372">
    <property type="entry name" value="CBM96"/>
</dbReference>
<dbReference type="SUPFAM" id="SSF49464">
    <property type="entry name" value="Carboxypeptidase regulatory domain-like"/>
    <property type="match status" value="1"/>
</dbReference>
<dbReference type="InterPro" id="IPR022385">
    <property type="entry name" value="Rhs_assc_core"/>
</dbReference>
<dbReference type="Pfam" id="PF25023">
    <property type="entry name" value="TEN_YD-shell"/>
    <property type="match status" value="1"/>
</dbReference>
<keyword evidence="5" id="KW-0677">Repeat</keyword>
<evidence type="ECO:0008006" key="15">
    <source>
        <dbReference type="Google" id="ProtNLM"/>
    </source>
</evidence>
<gene>
    <name evidence="13" type="ORF">SOCE26_063890</name>
</gene>
<dbReference type="InterPro" id="IPR056823">
    <property type="entry name" value="TEN-like_YD-shell"/>
</dbReference>
<evidence type="ECO:0000259" key="9">
    <source>
        <dbReference type="Pfam" id="PF24517"/>
    </source>
</evidence>
<dbReference type="PROSITE" id="PS51125">
    <property type="entry name" value="NHL"/>
    <property type="match status" value="1"/>
</dbReference>
<organism evidence="13 14">
    <name type="scientific">Sorangium cellulosum</name>
    <name type="common">Polyangium cellulosum</name>
    <dbReference type="NCBI Taxonomy" id="56"/>
    <lineage>
        <taxon>Bacteria</taxon>
        <taxon>Pseudomonadati</taxon>
        <taxon>Myxococcota</taxon>
        <taxon>Polyangia</taxon>
        <taxon>Polyangiales</taxon>
        <taxon>Polyangiaceae</taxon>
        <taxon>Sorangium</taxon>
    </lineage>
</organism>
<dbReference type="PANTHER" id="PTHR11219:SF69">
    <property type="entry name" value="TENEURIN-A"/>
    <property type="match status" value="1"/>
</dbReference>
<dbReference type="Gene3D" id="2.120.10.30">
    <property type="entry name" value="TolB, C-terminal domain"/>
    <property type="match status" value="3"/>
</dbReference>
<dbReference type="InterPro" id="IPR008969">
    <property type="entry name" value="CarboxyPept-like_regulatory"/>
</dbReference>
<evidence type="ECO:0000256" key="6">
    <source>
        <dbReference type="ARBA" id="ARBA00023157"/>
    </source>
</evidence>
<keyword evidence="3" id="KW-0245">EGF-like domain</keyword>
<dbReference type="SUPFAM" id="SSF63829">
    <property type="entry name" value="Calcium-dependent phosphotriesterase"/>
    <property type="match status" value="1"/>
</dbReference>
<evidence type="ECO:0000259" key="10">
    <source>
        <dbReference type="Pfam" id="PF25020"/>
    </source>
</evidence>
<evidence type="ECO:0000259" key="12">
    <source>
        <dbReference type="Pfam" id="PF25023"/>
    </source>
</evidence>
<evidence type="ECO:0000256" key="7">
    <source>
        <dbReference type="PROSITE-ProRule" id="PRU00504"/>
    </source>
</evidence>
<dbReference type="Pfam" id="PF24517">
    <property type="entry name" value="CBM96"/>
    <property type="match status" value="1"/>
</dbReference>
<dbReference type="InterPro" id="IPR056822">
    <property type="entry name" value="TEN_NHL"/>
</dbReference>
<dbReference type="EMBL" id="CP012673">
    <property type="protein sequence ID" value="AUX44919.1"/>
    <property type="molecule type" value="Genomic_DNA"/>
</dbReference>
<reference evidence="13 14" key="1">
    <citation type="submission" date="2015-09" db="EMBL/GenBank/DDBJ databases">
        <title>Sorangium comparison.</title>
        <authorList>
            <person name="Zaburannyi N."/>
            <person name="Bunk B."/>
            <person name="Overmann J."/>
            <person name="Mueller R."/>
        </authorList>
    </citation>
    <scope>NUCLEOTIDE SEQUENCE [LARGE SCALE GENOMIC DNA]</scope>
    <source>
        <strain evidence="13 14">So ce26</strain>
    </source>
</reference>
<dbReference type="Pfam" id="PF25021">
    <property type="entry name" value="TEN_NHL"/>
    <property type="match status" value="1"/>
</dbReference>
<evidence type="ECO:0000256" key="4">
    <source>
        <dbReference type="ARBA" id="ARBA00022729"/>
    </source>
</evidence>
<dbReference type="InterPro" id="IPR001258">
    <property type="entry name" value="NHL_repeat"/>
</dbReference>
<dbReference type="InterPro" id="IPR051216">
    <property type="entry name" value="Teneurin"/>
</dbReference>
<dbReference type="InterPro" id="IPR001673">
    <property type="entry name" value="S_mold_repeat"/>
</dbReference>
<keyword evidence="6" id="KW-1015">Disulfide bond</keyword>
<evidence type="ECO:0000256" key="1">
    <source>
        <dbReference type="ARBA" id="ARBA00004613"/>
    </source>
</evidence>
<feature type="repeat" description="NHL" evidence="7">
    <location>
        <begin position="1070"/>
        <end position="1106"/>
    </location>
</feature>
<accession>A0A2L0F0B8</accession>
<dbReference type="NCBIfam" id="NF033679">
    <property type="entry name" value="DNRLRE_dom"/>
    <property type="match status" value="1"/>
</dbReference>
<protein>
    <recommendedName>
        <fullName evidence="15">DNRLRE domain-containing protein</fullName>
    </recommendedName>
</protein>
<evidence type="ECO:0000313" key="13">
    <source>
        <dbReference type="EMBL" id="AUX44919.1"/>
    </source>
</evidence>
<evidence type="ECO:0000313" key="14">
    <source>
        <dbReference type="Proteomes" id="UP000238348"/>
    </source>
</evidence>
<proteinExistence type="predicted"/>
<feature type="domain" description="Carbohydrate-binding module family 96" evidence="9">
    <location>
        <begin position="106"/>
        <end position="234"/>
    </location>
</feature>
<keyword evidence="2" id="KW-0964">Secreted</keyword>
<dbReference type="Pfam" id="PF00526">
    <property type="entry name" value="Dicty_CTDC"/>
    <property type="match status" value="2"/>
</dbReference>
<name>A0A2L0F0B8_SORCE</name>
<dbReference type="PANTHER" id="PTHR11219">
    <property type="entry name" value="TENEURIN AND N-ACETYLGLUCOSAMINE-1-PHOSPHODIESTER ALPHA-N-ACETYLGLUCOSAMINIDASE"/>
    <property type="match status" value="1"/>
</dbReference>
<feature type="domain" description="Teneurin NHL" evidence="11">
    <location>
        <begin position="1065"/>
        <end position="1115"/>
    </location>
</feature>
<dbReference type="NCBIfam" id="TIGR03696">
    <property type="entry name" value="Rhs_assc_core"/>
    <property type="match status" value="1"/>
</dbReference>
<dbReference type="InterPro" id="IPR056820">
    <property type="entry name" value="TEN_TTR-like"/>
</dbReference>
<evidence type="ECO:0000256" key="8">
    <source>
        <dbReference type="SAM" id="MobiDB-lite"/>
    </source>
</evidence>
<feature type="region of interest" description="Disordered" evidence="8">
    <location>
        <begin position="642"/>
        <end position="673"/>
    </location>
</feature>
<evidence type="ECO:0000256" key="5">
    <source>
        <dbReference type="ARBA" id="ARBA00022737"/>
    </source>
</evidence>
<dbReference type="InterPro" id="IPR011042">
    <property type="entry name" value="6-blade_b-propeller_TolB-like"/>
</dbReference>
<dbReference type="GO" id="GO:0005576">
    <property type="term" value="C:extracellular region"/>
    <property type="evidence" value="ECO:0007669"/>
    <property type="project" value="UniProtKB-SubCell"/>
</dbReference>
<dbReference type="OrthoDB" id="8481850at2"/>
<sequence length="2249" mass="238132">MRIRENPSPGSRLLEHLDRPSPRRWAAPRGALLIAMTVGAACSPGSPEEGPLGTAKLAANGDGTTCVTIQRGTLGTVEDATIWEVFPTWTDSTVSFRTGLRPGFGIRHAVLRFDLSPVPAGATVVSSTLNLRQIYRDDTSSSTINIHRITSPWSESTVTWQSLGNGSDFDPAIAASFQSLPGAGARSADLTALTAAWLAGTASNYGMLLEEAPVLTTEFHSGEEPQIDKRPSLEVCYTESPLCSGALDDGDACTADTCDPLLGIQHTPLSTDDSDPSTIDLCDPATGAVTHVACPALDPTVATRLIDAVGCIYQGPDAPQTGITAGAIDPVTVAVVKGKVATRAGVPISGVRVSVLHHDTGAAESYGQVLTRADGAFEMVVRGGQPLTMKYEKPGYLPVQRQVAARWQHWSNAPDVVMIESDPVVTPVTLGSTTEVQVARGSVQSDESGARQATLLFPPGTTGTMTVPDPSGPPGATTTVALPAEVHVRATEYTVGPTGSKAMPAALPPTSGYTYAVELGLDEAVAAGATKVEFSQPIPFYVENFLNFPVGMAVPLGYYDAQKGAWVPADDGRIIEILDVSGGAASVDVDGDGVADGASALAGLGIDSEELEELATLYAAGTSLWRVRVTHFTPWDCNWPFGPPSGAAGPPGPGGDGSGSGPEPGEPEDEPCKEAGSVIECENQILGERLPIAGTPFSLHYQSDRTKGWGDERRLRIPLTSSTVPADLKRIEYTVTFAGRTVESSIECPCEPGRFHDLDWDGIDAHGRKVTGKQPVSVEIGYVYDGVYREPAGGTNARSFGVPSGVSITGSTTRQEVTLWRRWERTLRAAWENASDGLGGWSLSEHHAFDSAASTLYLGNGSRRTGSQAAKMIQRVGGGVARTTATRADGIDALAASIDASGIAVGPDGSIYFSDVHTDRVRKISPSGVVTTVAGIDGSPGYTGDNGPATTARLNNPEHLAFGPEGDLYIYDRGNFRIRRIDASGTIVTVAGNGAQTFSHTVFDGVPATSMPIGENVSPLAVGIDGSLYFASYPSRASFAGACVRQVGPDGIFRTIAGTGNWGSGGDGGPAKQAEFTYIAGVAVAPDGTVYVADSSNNRVRRIDTSGIITTVAGNGFSSETGDGGPASAAGVGNPRVLTFAPDGSLYVAVSGQQDSITHAILIRRIDPNGVITTVAGRPGSQPASCPLCGFGSPPTSVAIKVPNALAVGSTGELLLGYTDASQFTAKGAITSIRAALPGLSVNDIVVASRDGRDVYGFDEQGRHLVTRDAALGVPRYQFAYDSAGRLRTITDVDGQVTTIQRDGSGAATAIVAPTGQVTTLDLDAEGYLWKVTNPANETTTLEYYPDTGLLRSLSDARGLQHEFIYDAEGRLTRDTNPADGYKELTRTFTASGHNVTISTAMGRPRSHSIEALPGGGTRRVHTGTDGLSTVTEIGTNGVATTTRPDGTVISTQTSGDSRFSMQLPIISRETTTTPLGRTMVVDRSRSVVLAAQNDPLSLTSMTDLMTINGKTFSQTFDKATRTLTSASPAGRQFTVTLTPQGRIQRVAIPMILPVEFTYYPDGRLHTRSQGSRAWIYTYEDNGWLTTMTDSLFNTTSFLHDQVGRVTSTTRGDDEVVGTSYYPGGLVHTLTPPGRPAHSFVYNEADLLEQYVSPGVGGEPRESSWSYDLDRLLTSSNRPGEAATVFTWSPSSSRLNQVTLPMAMGTLTYTYHPTTGNLVGVTGPSGISLSLAYDGSLLTDRTWTGAGFGGGSATVHWTYDNSLRINGEAINGGAALSFGYDDDGFLNQAGGLTLTWHPQNGRYTGSSIGVVSDTVGLDAYGDAGTYVAQVGGTAVYEVSYTPDDRGRIDARTETLLGETHTYEYDYDLAGRLTDVRRDGVLAAHYDYDANGNRLARTSPAGTESGAYDDQDRILSYGDNTYDTTPAGDVVGVTHTSTNVTSTFTYDARGNLRQAVLGNGDVIEYLVDGEHHRVWKKKNGVLVQGFLYRDELRPVAELNGAGAVVARFVYGQERNVPDLVIKGAATYRVLTDHRGSPRLLVNTATGAVAQRIDYDEFGRVLQDTNPGFQPFGFAGGLYDLDTKLVRFGARDYDAEIGRWRSKDPILFHGGDSNLYGYVISDPVNLADPSGRGPAEFFECLLSGRPLAECAYEEEQRICNGPAGPYWCVPADEEGAVPPGWLPSIRYPECHIVPPSQIAACCRDSTGYRGEEDDVDEDAICRRAADMDPDTLKKFVAYNYCITESYQAQGF</sequence>
<dbReference type="Pfam" id="PF25020">
    <property type="entry name" value="TTR_TEN1-4"/>
    <property type="match status" value="1"/>
</dbReference>
<keyword evidence="4" id="KW-0732">Signal</keyword>
<evidence type="ECO:0000256" key="2">
    <source>
        <dbReference type="ARBA" id="ARBA00022525"/>
    </source>
</evidence>
<dbReference type="Gene3D" id="2.180.10.10">
    <property type="entry name" value="RHS repeat-associated core"/>
    <property type="match status" value="2"/>
</dbReference>
<feature type="domain" description="Teneurin-like YD-shell" evidence="12">
    <location>
        <begin position="1245"/>
        <end position="2102"/>
    </location>
</feature>
<evidence type="ECO:0000259" key="11">
    <source>
        <dbReference type="Pfam" id="PF25021"/>
    </source>
</evidence>